<evidence type="ECO:0000256" key="1">
    <source>
        <dbReference type="SAM" id="SignalP"/>
    </source>
</evidence>
<sequence length="268" mass="26658">MNHCQRIASAITAVITTGALTVGLAPAASADTPSVSERTATVVEKATGAVDLAAKPGVGQDVPSHAGSDVTTLSATGKAVSIGLPETKNVAGTKAGSGTTVYPGAAPSTDLAVQPTDDGGIRALAVLKDATAPREQRYDIDLPDGSRLVKLNNGAVAALGADGAVVGGFDAPWAKDTNGRPVPTQYRIEGDTLIQTVETTPTTAFPVVADPWWNPTTWKSWKKVRCIAKTSQGAAVAGGFGGAFTGPGIAAGAGVGAVGGALGGIWSC</sequence>
<reference evidence="2 3" key="1">
    <citation type="submission" date="2024-06" db="EMBL/GenBank/DDBJ databases">
        <title>The Natural Products Discovery Center: Release of the First 8490 Sequenced Strains for Exploring Actinobacteria Biosynthetic Diversity.</title>
        <authorList>
            <person name="Kalkreuter E."/>
            <person name="Kautsar S.A."/>
            <person name="Yang D."/>
            <person name="Bader C.D."/>
            <person name="Teijaro C.N."/>
            <person name="Fluegel L."/>
            <person name="Davis C.M."/>
            <person name="Simpson J.R."/>
            <person name="Lauterbach L."/>
            <person name="Steele A.D."/>
            <person name="Gui C."/>
            <person name="Meng S."/>
            <person name="Li G."/>
            <person name="Viehrig K."/>
            <person name="Ye F."/>
            <person name="Su P."/>
            <person name="Kiefer A.F."/>
            <person name="Nichols A."/>
            <person name="Cepeda A.J."/>
            <person name="Yan W."/>
            <person name="Fan B."/>
            <person name="Jiang Y."/>
            <person name="Adhikari A."/>
            <person name="Zheng C.-J."/>
            <person name="Schuster L."/>
            <person name="Cowan T.M."/>
            <person name="Smanski M.J."/>
            <person name="Chevrette M.G."/>
            <person name="De Carvalho L.P.S."/>
            <person name="Shen B."/>
        </authorList>
    </citation>
    <scope>NUCLEOTIDE SEQUENCE [LARGE SCALE GENOMIC DNA]</scope>
    <source>
        <strain evidence="2 3">NPDC047833</strain>
    </source>
</reference>
<name>A0ABV3M2K5_9ACTN</name>
<keyword evidence="1" id="KW-0732">Signal</keyword>
<proteinExistence type="predicted"/>
<evidence type="ECO:0000313" key="3">
    <source>
        <dbReference type="Proteomes" id="UP001553843"/>
    </source>
</evidence>
<feature type="signal peptide" evidence="1">
    <location>
        <begin position="1"/>
        <end position="30"/>
    </location>
</feature>
<dbReference type="RefSeq" id="WP_359973076.1">
    <property type="nucleotide sequence ID" value="NZ_JBEYRS010000014.1"/>
</dbReference>
<keyword evidence="3" id="KW-1185">Reference proteome</keyword>
<dbReference type="EMBL" id="JBEYRS010000014">
    <property type="protein sequence ID" value="MEW2365951.1"/>
    <property type="molecule type" value="Genomic_DNA"/>
</dbReference>
<protein>
    <submittedName>
        <fullName evidence="2">Uncharacterized protein</fullName>
    </submittedName>
</protein>
<organism evidence="2 3">
    <name type="scientific">Streptomyces huasconensis</name>
    <dbReference type="NCBI Taxonomy" id="1854574"/>
    <lineage>
        <taxon>Bacteria</taxon>
        <taxon>Bacillati</taxon>
        <taxon>Actinomycetota</taxon>
        <taxon>Actinomycetes</taxon>
        <taxon>Kitasatosporales</taxon>
        <taxon>Streptomycetaceae</taxon>
        <taxon>Streptomyces</taxon>
    </lineage>
</organism>
<comment type="caution">
    <text evidence="2">The sequence shown here is derived from an EMBL/GenBank/DDBJ whole genome shotgun (WGS) entry which is preliminary data.</text>
</comment>
<gene>
    <name evidence="2" type="ORF">AB0887_28875</name>
</gene>
<accession>A0ABV3M2K5</accession>
<dbReference type="Proteomes" id="UP001553843">
    <property type="component" value="Unassembled WGS sequence"/>
</dbReference>
<evidence type="ECO:0000313" key="2">
    <source>
        <dbReference type="EMBL" id="MEW2365951.1"/>
    </source>
</evidence>
<feature type="chain" id="PRO_5046200531" evidence="1">
    <location>
        <begin position="31"/>
        <end position="268"/>
    </location>
</feature>